<protein>
    <recommendedName>
        <fullName evidence="2">IstB-like ATP-binding protein domain-containing protein</fullName>
    </recommendedName>
</protein>
<evidence type="ECO:0008006" key="2">
    <source>
        <dbReference type="Google" id="ProtNLM"/>
    </source>
</evidence>
<dbReference type="Gene3D" id="3.40.50.300">
    <property type="entry name" value="P-loop containing nucleotide triphosphate hydrolases"/>
    <property type="match status" value="1"/>
</dbReference>
<proteinExistence type="predicted"/>
<dbReference type="EMBL" id="LAZR01045268">
    <property type="protein sequence ID" value="KKK99285.1"/>
    <property type="molecule type" value="Genomic_DNA"/>
</dbReference>
<name>A0A0F9ALX0_9ZZZZ</name>
<feature type="non-terminal residue" evidence="1">
    <location>
        <position position="1"/>
    </location>
</feature>
<evidence type="ECO:0000313" key="1">
    <source>
        <dbReference type="EMBL" id="KKK99285.1"/>
    </source>
</evidence>
<comment type="caution">
    <text evidence="1">The sequence shown here is derived from an EMBL/GenBank/DDBJ whole genome shotgun (WGS) entry which is preliminary data.</text>
</comment>
<sequence>GLGKSVLFSCIGIEVIEAWDGDPERARCPVSFVSGPNLVRRIRATFNVPEGEHHEREADVYNELTGVSLLILDDVGKEQPRSYRFTQEMYWYIISSRVEAGLPVVINSRLPLTGEDSLEQVMGVDTVDRLYGMAGGAITEMTGQSFRKIWKVP</sequence>
<dbReference type="InterPro" id="IPR027417">
    <property type="entry name" value="P-loop_NTPase"/>
</dbReference>
<accession>A0A0F9ALX0</accession>
<gene>
    <name evidence="1" type="ORF">LCGC14_2634250</name>
</gene>
<organism evidence="1">
    <name type="scientific">marine sediment metagenome</name>
    <dbReference type="NCBI Taxonomy" id="412755"/>
    <lineage>
        <taxon>unclassified sequences</taxon>
        <taxon>metagenomes</taxon>
        <taxon>ecological metagenomes</taxon>
    </lineage>
</organism>
<reference evidence="1" key="1">
    <citation type="journal article" date="2015" name="Nature">
        <title>Complex archaea that bridge the gap between prokaryotes and eukaryotes.</title>
        <authorList>
            <person name="Spang A."/>
            <person name="Saw J.H."/>
            <person name="Jorgensen S.L."/>
            <person name="Zaremba-Niedzwiedzka K."/>
            <person name="Martijn J."/>
            <person name="Lind A.E."/>
            <person name="van Eijk R."/>
            <person name="Schleper C."/>
            <person name="Guy L."/>
            <person name="Ettema T.J."/>
        </authorList>
    </citation>
    <scope>NUCLEOTIDE SEQUENCE</scope>
</reference>
<dbReference type="AlphaFoldDB" id="A0A0F9ALX0"/>